<dbReference type="Proteomes" id="UP000283523">
    <property type="component" value="Unassembled WGS sequence"/>
</dbReference>
<evidence type="ECO:0000313" key="4">
    <source>
        <dbReference type="Proteomes" id="UP000283523"/>
    </source>
</evidence>
<keyword evidence="4" id="KW-1185">Reference proteome</keyword>
<dbReference type="SUPFAM" id="SSF48452">
    <property type="entry name" value="TPR-like"/>
    <property type="match status" value="2"/>
</dbReference>
<keyword evidence="2" id="KW-0812">Transmembrane</keyword>
<dbReference type="PROSITE" id="PS50005">
    <property type="entry name" value="TPR"/>
    <property type="match status" value="2"/>
</dbReference>
<feature type="transmembrane region" description="Helical" evidence="2">
    <location>
        <begin position="177"/>
        <end position="199"/>
    </location>
</feature>
<dbReference type="EMBL" id="QXED01000004">
    <property type="protein sequence ID" value="RIV22328.1"/>
    <property type="molecule type" value="Genomic_DNA"/>
</dbReference>
<keyword evidence="2" id="KW-1133">Transmembrane helix</keyword>
<feature type="transmembrane region" description="Helical" evidence="2">
    <location>
        <begin position="94"/>
        <end position="113"/>
    </location>
</feature>
<evidence type="ECO:0000256" key="1">
    <source>
        <dbReference type="PROSITE-ProRule" id="PRU00339"/>
    </source>
</evidence>
<feature type="transmembrane region" description="Helical" evidence="2">
    <location>
        <begin position="397"/>
        <end position="418"/>
    </location>
</feature>
<feature type="transmembrane region" description="Helical" evidence="2">
    <location>
        <begin position="290"/>
        <end position="308"/>
    </location>
</feature>
<dbReference type="SMART" id="SM00028">
    <property type="entry name" value="TPR"/>
    <property type="match status" value="4"/>
</dbReference>
<feature type="transmembrane region" description="Helical" evidence="2">
    <location>
        <begin position="353"/>
        <end position="371"/>
    </location>
</feature>
<keyword evidence="1" id="KW-0802">TPR repeat</keyword>
<dbReference type="InterPro" id="IPR019734">
    <property type="entry name" value="TPR_rpt"/>
</dbReference>
<dbReference type="RefSeq" id="WP_119668513.1">
    <property type="nucleotide sequence ID" value="NZ_QXED01000004.1"/>
</dbReference>
<evidence type="ECO:0000256" key="2">
    <source>
        <dbReference type="SAM" id="Phobius"/>
    </source>
</evidence>
<evidence type="ECO:0000313" key="3">
    <source>
        <dbReference type="EMBL" id="RIV22328.1"/>
    </source>
</evidence>
<protein>
    <recommendedName>
        <fullName evidence="5">Tetratricopeptide repeat protein</fullName>
    </recommendedName>
</protein>
<dbReference type="Pfam" id="PF13181">
    <property type="entry name" value="TPR_8"/>
    <property type="match status" value="1"/>
</dbReference>
<feature type="transmembrane region" description="Helical" evidence="2">
    <location>
        <begin position="120"/>
        <end position="136"/>
    </location>
</feature>
<organism evidence="3 4">
    <name type="scientific">Fibrisoma montanum</name>
    <dbReference type="NCBI Taxonomy" id="2305895"/>
    <lineage>
        <taxon>Bacteria</taxon>
        <taxon>Pseudomonadati</taxon>
        <taxon>Bacteroidota</taxon>
        <taxon>Cytophagia</taxon>
        <taxon>Cytophagales</taxon>
        <taxon>Spirosomataceae</taxon>
        <taxon>Fibrisoma</taxon>
    </lineage>
</organism>
<name>A0A418M8B2_9BACT</name>
<dbReference type="InterPro" id="IPR011990">
    <property type="entry name" value="TPR-like_helical_dom_sf"/>
</dbReference>
<evidence type="ECO:0008006" key="5">
    <source>
        <dbReference type="Google" id="ProtNLM"/>
    </source>
</evidence>
<comment type="caution">
    <text evidence="3">The sequence shown here is derived from an EMBL/GenBank/DDBJ whole genome shotgun (WGS) entry which is preliminary data.</text>
</comment>
<dbReference type="AlphaFoldDB" id="A0A418M8B2"/>
<reference evidence="3 4" key="1">
    <citation type="submission" date="2018-08" db="EMBL/GenBank/DDBJ databases">
        <title>Fibrisoma montanum sp. nov., isolated from Danxia mountain soil.</title>
        <authorList>
            <person name="Huang Y."/>
        </authorList>
    </citation>
    <scope>NUCLEOTIDE SEQUENCE [LARGE SCALE GENOMIC DNA]</scope>
    <source>
        <strain evidence="3 4">HYT19</strain>
    </source>
</reference>
<proteinExistence type="predicted"/>
<dbReference type="OrthoDB" id="973593at2"/>
<feature type="transmembrane region" description="Helical" evidence="2">
    <location>
        <begin position="320"/>
        <end position="341"/>
    </location>
</feature>
<feature type="repeat" description="TPR" evidence="1">
    <location>
        <begin position="879"/>
        <end position="912"/>
    </location>
</feature>
<dbReference type="Pfam" id="PF13432">
    <property type="entry name" value="TPR_16"/>
    <property type="match status" value="1"/>
</dbReference>
<accession>A0A418M8B2</accession>
<keyword evidence="2" id="KW-0472">Membrane</keyword>
<feature type="repeat" description="TPR" evidence="1">
    <location>
        <begin position="423"/>
        <end position="456"/>
    </location>
</feature>
<feature type="transmembrane region" description="Helical" evidence="2">
    <location>
        <begin position="148"/>
        <end position="165"/>
    </location>
</feature>
<sequence length="1005" mass="111993">MISLNFWKEWSRPYRLLYIVSLSLLLASLLVFLFTWWQGLGNVIRWDVLSELTEVPITLRTFTDGLLDYAVSGKAYAVSEQFVASAMQVRPGSATVFLIGICTAFVLILGALTRLDRIRYLVGMGLVIAGLAFFRWEILDVPGLGGQYLFMLLTFLFGSVSYYFHAFRPELRFPIRAGVFAGLIAGVAVVIGALSPVLLPAMTLVSYGLPVVLVGSVGFIFFIAFDIVAALVWLTSAGRQDTNAPRVSGRRPLGLNNFLFISFLYLVNLVLIWLRNTKSIDLDILSVSPFLLYLLSVVLGIWGVRRLVQQQEVVSFQDSAGFLYVGLALLTTFTIGYVFATANDPLIELFEDAIVYTHLAMGLAFVIYIWINFREIYRQNLPVYRVMFKPPKLELSLFRILGVFGTIVLLASGGLITVRQGVAGYYNALGDLYVATNEFNSAEAFYQLALEQEFQNHKTNYSLASLALTQGNQTAAAYFFQQALIKRPSSQAYAGLSYTYLQTNLFFESVKTLQRGIQAFPASGELQNNLGYLYGRTSVADSAYYYLEAASKNADRDEVPQANLLALYARNPKILLANPELAKPDTRSSYESFQANALAARLVVGADTTQPEQPDWLADQPSEGLSVGRFASLYNYALTNEQPDTTLTATLQRRSLDPVNQDFADDLLLARAVAEYNRHNHADAFSLMSQLAEGNVRSGPAYRSITGLWLLEQGLYRKAAETFELNTDTVSIYYRAVALTKAGKLADARPAWEAASLDDNDVAGLKQVLYDIKRPESDLEKAMYVTYRPDDANRGAIWETIKDPNLRTVAGVSLLEQYLATRQPFYAQMILSQMAKPDQLKAFPLSVENLSALRIAVFRNKLKAAQEMAATFFLPQHEAERQMLLGQAYAQNGQSAQARQAFDAALRLAPLDAEVVSAVARFRQQQKQIVPAYQAILAALPYNEDKPELIKTYILLCLAQNLVDYADDGLLQLQLATSPADYQSFLSIYQEKLALLQNDRNKFLQ</sequence>
<feature type="transmembrane region" description="Helical" evidence="2">
    <location>
        <begin position="211"/>
        <end position="234"/>
    </location>
</feature>
<feature type="transmembrane region" description="Helical" evidence="2">
    <location>
        <begin position="16"/>
        <end position="37"/>
    </location>
</feature>
<gene>
    <name evidence="3" type="ORF">DYU11_15000</name>
</gene>
<feature type="transmembrane region" description="Helical" evidence="2">
    <location>
        <begin position="255"/>
        <end position="274"/>
    </location>
</feature>
<dbReference type="Gene3D" id="1.25.40.10">
    <property type="entry name" value="Tetratricopeptide repeat domain"/>
    <property type="match status" value="2"/>
</dbReference>